<evidence type="ECO:0000256" key="6">
    <source>
        <dbReference type="ARBA" id="ARBA00022833"/>
    </source>
</evidence>
<name>A0A3P8TXC0_AMPPE</name>
<evidence type="ECO:0000313" key="17">
    <source>
        <dbReference type="Proteomes" id="UP000265080"/>
    </source>
</evidence>
<evidence type="ECO:0000256" key="2">
    <source>
        <dbReference type="ARBA" id="ARBA00006899"/>
    </source>
</evidence>
<dbReference type="Pfam" id="PF11781">
    <property type="entry name" value="Zn_ribbon_RRN7"/>
    <property type="match status" value="1"/>
</dbReference>
<proteinExistence type="inferred from homology"/>
<evidence type="ECO:0000256" key="9">
    <source>
        <dbReference type="ARBA" id="ARBA00023163"/>
    </source>
</evidence>
<evidence type="ECO:0000256" key="8">
    <source>
        <dbReference type="ARBA" id="ARBA00023125"/>
    </source>
</evidence>
<dbReference type="InterPro" id="IPR021752">
    <property type="entry name" value="TF_Rrn7_Zf"/>
</dbReference>
<evidence type="ECO:0000256" key="5">
    <source>
        <dbReference type="ARBA" id="ARBA00022771"/>
    </source>
</evidence>
<evidence type="ECO:0000256" key="4">
    <source>
        <dbReference type="ARBA" id="ARBA00022723"/>
    </source>
</evidence>
<evidence type="ECO:0000259" key="13">
    <source>
        <dbReference type="Pfam" id="PF11781"/>
    </source>
</evidence>
<feature type="domain" description="Rrn7/TAF1B N-terminal cyclin" evidence="14">
    <location>
        <begin position="80"/>
        <end position="239"/>
    </location>
</feature>
<evidence type="ECO:0000259" key="14">
    <source>
        <dbReference type="Pfam" id="PF20644"/>
    </source>
</evidence>
<keyword evidence="5" id="KW-0863">Zinc-finger</keyword>
<comment type="subcellular location">
    <subcellularLocation>
        <location evidence="1">Nucleus</location>
        <location evidence="1">Nucleolus</location>
    </subcellularLocation>
</comment>
<dbReference type="OMA" id="SFRFCWG"/>
<keyword evidence="6" id="KW-0862">Zinc</keyword>
<feature type="compositionally biased region" description="Polar residues" evidence="12">
    <location>
        <begin position="154"/>
        <end position="176"/>
    </location>
</feature>
<sequence>MDDEYTAGYREPCSQCSAVDWGITDECHFYCRSCHNVIERTRDVEDTGFVQGGSNKISSIRKGSKKKLERGHIWMVCEGFQFILRNQANALLRLGVSPQFKDDVLCPLWRLFLQKSRLAYTSNPVKSSKFRVQDVNSDSDSAAESSIMSASATDGESNPPSVADSNAENASDYSGSMDVSSYLSARLRRKRSPLSMMKTLALIHLALVWSREALTLSDLLRLVNEGHVPYVNAYEQLPEEMKVVGKDALLFRVESIPSHRVVHKEAQALVLFLQLPAFPPVTCETLLHPELLSLRYLTDTNLPDELHLWVCRLMEQAGMADQTLHTFDPHSCPLLPRYDVQTAALIIVTMKFLFGLDDHTEWNLSNEVGNQSDSGDLFNLRRWYRLMQTALMRAQQRRRQDIARKQWKAKKLIFPKNNGAKRTMMKKKRIAEQVQLCFEKLSSRPAGVQEVSPSSFRFCWGDEEGSDGPSLHHMKLDGVVSQKHNLLTPSNSTYWHPGLKKCDRRRCPSSHYSDMEPTLPRSFVWLLQLFSFLLDVKPSDLYEEVLKVERQVIGTKTHCDVSSRKKKTRTSARTKSSPRTLERTCLTGGESGKTVSDSS</sequence>
<keyword evidence="9" id="KW-0804">Transcription</keyword>
<comment type="similarity">
    <text evidence="2">Belongs to the RRN7/TAF1B family.</text>
</comment>
<accession>A0A3P8TXC0</accession>
<organism evidence="16 17">
    <name type="scientific">Amphiprion percula</name>
    <name type="common">Orange clownfish</name>
    <name type="synonym">Lutjanus percula</name>
    <dbReference type="NCBI Taxonomy" id="161767"/>
    <lineage>
        <taxon>Eukaryota</taxon>
        <taxon>Metazoa</taxon>
        <taxon>Chordata</taxon>
        <taxon>Craniata</taxon>
        <taxon>Vertebrata</taxon>
        <taxon>Euteleostomi</taxon>
        <taxon>Actinopterygii</taxon>
        <taxon>Neopterygii</taxon>
        <taxon>Teleostei</taxon>
        <taxon>Neoteleostei</taxon>
        <taxon>Acanthomorphata</taxon>
        <taxon>Ovalentaria</taxon>
        <taxon>Pomacentridae</taxon>
        <taxon>Amphiprion</taxon>
    </lineage>
</organism>
<evidence type="ECO:0000256" key="7">
    <source>
        <dbReference type="ARBA" id="ARBA00023015"/>
    </source>
</evidence>
<dbReference type="STRING" id="161767.ENSAPEP00000027693"/>
<dbReference type="AlphaFoldDB" id="A0A3P8TXC0"/>
<evidence type="ECO:0000256" key="3">
    <source>
        <dbReference type="ARBA" id="ARBA00018994"/>
    </source>
</evidence>
<evidence type="ECO:0000313" key="16">
    <source>
        <dbReference type="Ensembl" id="ENSAPEP00000027693.1"/>
    </source>
</evidence>
<dbReference type="Ensembl" id="ENSAPET00000028428.1">
    <property type="protein sequence ID" value="ENSAPEP00000027693.1"/>
    <property type="gene ID" value="ENSAPEG00000019659.1"/>
</dbReference>
<dbReference type="GO" id="GO:0005668">
    <property type="term" value="C:RNA polymerase transcription factor SL1 complex"/>
    <property type="evidence" value="ECO:0007669"/>
    <property type="project" value="TreeGrafter"/>
</dbReference>
<evidence type="ECO:0000256" key="10">
    <source>
        <dbReference type="ARBA" id="ARBA00023242"/>
    </source>
</evidence>
<dbReference type="InterPro" id="IPR033599">
    <property type="entry name" value="TAF1B/Rrn7"/>
</dbReference>
<feature type="region of interest" description="Disordered" evidence="12">
    <location>
        <begin position="143"/>
        <end position="176"/>
    </location>
</feature>
<dbReference type="GO" id="GO:0070860">
    <property type="term" value="C:RNA polymerase I core factor complex"/>
    <property type="evidence" value="ECO:0007669"/>
    <property type="project" value="InterPro"/>
</dbReference>
<dbReference type="Proteomes" id="UP000265080">
    <property type="component" value="Chromosome 11"/>
</dbReference>
<dbReference type="PANTHER" id="PTHR31576">
    <property type="entry name" value="TATA BOX-BINDING PROTEIN-ASSOCIATED FACTOR RNA POLYMERASE I SUBUNIT B"/>
    <property type="match status" value="1"/>
</dbReference>
<keyword evidence="4" id="KW-0479">Metal-binding</keyword>
<feature type="domain" description="RRN7-type" evidence="13">
    <location>
        <begin position="8"/>
        <end position="39"/>
    </location>
</feature>
<reference evidence="16" key="2">
    <citation type="submission" date="2025-08" db="UniProtKB">
        <authorList>
            <consortium name="Ensembl"/>
        </authorList>
    </citation>
    <scope>IDENTIFICATION</scope>
</reference>
<dbReference type="GO" id="GO:0008270">
    <property type="term" value="F:zinc ion binding"/>
    <property type="evidence" value="ECO:0007669"/>
    <property type="project" value="UniProtKB-KW"/>
</dbReference>
<feature type="compositionally biased region" description="Low complexity" evidence="12">
    <location>
        <begin position="143"/>
        <end position="152"/>
    </location>
</feature>
<reference evidence="16 17" key="1">
    <citation type="submission" date="2018-03" db="EMBL/GenBank/DDBJ databases">
        <title>Finding Nemo's genes: A chromosome-scale reference assembly of the genome of the orange clownfish Amphiprion percula.</title>
        <authorList>
            <person name="Lehmann R."/>
        </authorList>
    </citation>
    <scope>NUCLEOTIDE SEQUENCE</scope>
</reference>
<dbReference type="GeneTree" id="ENSGT00440000033827"/>
<feature type="domain" description="Rrn7/TAF1B C-terminal cyclin" evidence="15">
    <location>
        <begin position="255"/>
        <end position="441"/>
    </location>
</feature>
<dbReference type="InterPro" id="IPR048538">
    <property type="entry name" value="Rrn7_cyclin_C"/>
</dbReference>
<keyword evidence="7" id="KW-0805">Transcription regulation</keyword>
<dbReference type="GO" id="GO:0042790">
    <property type="term" value="P:nucleolar large rRNA transcription by RNA polymerase I"/>
    <property type="evidence" value="ECO:0007669"/>
    <property type="project" value="TreeGrafter"/>
</dbReference>
<evidence type="ECO:0000259" key="15">
    <source>
        <dbReference type="Pfam" id="PF20645"/>
    </source>
</evidence>
<keyword evidence="17" id="KW-1185">Reference proteome</keyword>
<feature type="region of interest" description="Disordered" evidence="12">
    <location>
        <begin position="560"/>
        <end position="599"/>
    </location>
</feature>
<keyword evidence="8" id="KW-0238">DNA-binding</keyword>
<evidence type="ECO:0000256" key="11">
    <source>
        <dbReference type="ARBA" id="ARBA00032500"/>
    </source>
</evidence>
<keyword evidence="10" id="KW-0539">Nucleus</keyword>
<dbReference type="InterPro" id="IPR048540">
    <property type="entry name" value="Rrn7_cyclin_N"/>
</dbReference>
<evidence type="ECO:0000256" key="1">
    <source>
        <dbReference type="ARBA" id="ARBA00004604"/>
    </source>
</evidence>
<evidence type="ECO:0000256" key="12">
    <source>
        <dbReference type="SAM" id="MobiDB-lite"/>
    </source>
</evidence>
<reference evidence="16" key="3">
    <citation type="submission" date="2025-09" db="UniProtKB">
        <authorList>
            <consortium name="Ensembl"/>
        </authorList>
    </citation>
    <scope>IDENTIFICATION</scope>
</reference>
<dbReference type="PANTHER" id="PTHR31576:SF2">
    <property type="entry name" value="TATA BOX-BINDING PROTEIN-ASSOCIATED FACTOR RNA POLYMERASE I SUBUNIT B"/>
    <property type="match status" value="1"/>
</dbReference>
<dbReference type="Pfam" id="PF20645">
    <property type="entry name" value="Rrn7_cyclin_C"/>
    <property type="match status" value="1"/>
</dbReference>
<protein>
    <recommendedName>
        <fullName evidence="3">TATA box-binding protein-associated factor RNA polymerase I subunit B</fullName>
    </recommendedName>
    <alternativeName>
        <fullName evidence="11">TATA box-binding protein-associated factor 1B</fullName>
    </alternativeName>
</protein>
<dbReference type="Pfam" id="PF20644">
    <property type="entry name" value="Rrn7_cyclin_N"/>
    <property type="match status" value="1"/>
</dbReference>
<dbReference type="GO" id="GO:0001164">
    <property type="term" value="F:RNA polymerase I core promoter sequence-specific DNA binding"/>
    <property type="evidence" value="ECO:0007669"/>
    <property type="project" value="InterPro"/>
</dbReference>